<evidence type="ECO:0000256" key="4">
    <source>
        <dbReference type="ARBA" id="ARBA00022980"/>
    </source>
</evidence>
<dbReference type="Gene3D" id="3.40.5.10">
    <property type="entry name" value="Ribosomal protein L9, N-terminal domain"/>
    <property type="match status" value="1"/>
</dbReference>
<dbReference type="AlphaFoldDB" id="A0AAJ5PUB5"/>
<comment type="similarity">
    <text evidence="1 7">Belongs to the bacterial ribosomal protein bL9 family.</text>
</comment>
<evidence type="ECO:0000313" key="10">
    <source>
        <dbReference type="EMBL" id="WAI18924.1"/>
    </source>
</evidence>
<sequence length="150" mass="16882">MEIILLETIHKLGNTGSVIHVKSGYARNFLIPKGKAILAHKKNIESFEAQRVALEQENINKFLTAQSRADKIKKIKAITIFSKVGKEGKIFGSVGIRNIIKEMMSLGIKLNKKEIRLPNGLLRKVGEHKVIFQPHNEICIDFIVNVISKN</sequence>
<dbReference type="GO" id="GO:0019843">
    <property type="term" value="F:rRNA binding"/>
    <property type="evidence" value="ECO:0007669"/>
    <property type="project" value="UniProtKB-UniRule"/>
</dbReference>
<dbReference type="Gene3D" id="3.10.430.100">
    <property type="entry name" value="Ribosomal protein L9, C-terminal domain"/>
    <property type="match status" value="1"/>
</dbReference>
<dbReference type="HAMAP" id="MF_00503">
    <property type="entry name" value="Ribosomal_bL9"/>
    <property type="match status" value="1"/>
</dbReference>
<evidence type="ECO:0000256" key="3">
    <source>
        <dbReference type="ARBA" id="ARBA00022884"/>
    </source>
</evidence>
<evidence type="ECO:0000259" key="9">
    <source>
        <dbReference type="Pfam" id="PF03948"/>
    </source>
</evidence>
<keyword evidence="5 7" id="KW-0687">Ribonucleoprotein</keyword>
<dbReference type="GO" id="GO:0003735">
    <property type="term" value="F:structural constituent of ribosome"/>
    <property type="evidence" value="ECO:0007669"/>
    <property type="project" value="InterPro"/>
</dbReference>
<protein>
    <recommendedName>
        <fullName evidence="6 7">Large ribosomal subunit protein bL9</fullName>
    </recommendedName>
</protein>
<dbReference type="InterPro" id="IPR020070">
    <property type="entry name" value="Ribosomal_bL9_N"/>
</dbReference>
<dbReference type="NCBIfam" id="TIGR00158">
    <property type="entry name" value="L9"/>
    <property type="match status" value="1"/>
</dbReference>
<evidence type="ECO:0000256" key="7">
    <source>
        <dbReference type="HAMAP-Rule" id="MF_00503"/>
    </source>
</evidence>
<accession>A0AAJ5PUB5</accession>
<dbReference type="Proteomes" id="UP001163440">
    <property type="component" value="Chromosome"/>
</dbReference>
<dbReference type="InterPro" id="IPR020069">
    <property type="entry name" value="Ribosomal_bL9_C"/>
</dbReference>
<dbReference type="RefSeq" id="WP_158365943.1">
    <property type="nucleotide sequence ID" value="NZ_CP034882.1"/>
</dbReference>
<dbReference type="InterPro" id="IPR009027">
    <property type="entry name" value="Ribosomal_bL9/RNase_H1_N"/>
</dbReference>
<dbReference type="EMBL" id="CP113406">
    <property type="protein sequence ID" value="WAI18924.1"/>
    <property type="molecule type" value="Genomic_DNA"/>
</dbReference>
<feature type="domain" description="Large ribosomal subunit protein bL9 C-terminal" evidence="9">
    <location>
        <begin position="65"/>
        <end position="147"/>
    </location>
</feature>
<dbReference type="InterPro" id="IPR036791">
    <property type="entry name" value="Ribosomal_bL9_C_sf"/>
</dbReference>
<keyword evidence="4 7" id="KW-0689">Ribosomal protein</keyword>
<dbReference type="GO" id="GO:0006412">
    <property type="term" value="P:translation"/>
    <property type="evidence" value="ECO:0007669"/>
    <property type="project" value="UniProtKB-UniRule"/>
</dbReference>
<gene>
    <name evidence="7 10" type="primary">rplI</name>
    <name evidence="10" type="ORF">OW720_02900</name>
</gene>
<dbReference type="PANTHER" id="PTHR21368">
    <property type="entry name" value="50S RIBOSOMAL PROTEIN L9"/>
    <property type="match status" value="1"/>
</dbReference>
<evidence type="ECO:0000259" key="8">
    <source>
        <dbReference type="Pfam" id="PF01281"/>
    </source>
</evidence>
<name>A0AAJ5PUB5_9GAMM</name>
<dbReference type="GO" id="GO:0005840">
    <property type="term" value="C:ribosome"/>
    <property type="evidence" value="ECO:0007669"/>
    <property type="project" value="UniProtKB-KW"/>
</dbReference>
<evidence type="ECO:0000256" key="1">
    <source>
        <dbReference type="ARBA" id="ARBA00010605"/>
    </source>
</evidence>
<keyword evidence="2 7" id="KW-0699">rRNA-binding</keyword>
<evidence type="ECO:0000256" key="2">
    <source>
        <dbReference type="ARBA" id="ARBA00022730"/>
    </source>
</evidence>
<dbReference type="SUPFAM" id="SSF55653">
    <property type="entry name" value="Ribosomal protein L9 C-domain"/>
    <property type="match status" value="1"/>
</dbReference>
<evidence type="ECO:0000256" key="6">
    <source>
        <dbReference type="ARBA" id="ARBA00035292"/>
    </source>
</evidence>
<comment type="function">
    <text evidence="7">Binds to the 23S rRNA.</text>
</comment>
<dbReference type="InterPro" id="IPR020594">
    <property type="entry name" value="Ribosomal_bL9_bac/chp"/>
</dbReference>
<dbReference type="Pfam" id="PF01281">
    <property type="entry name" value="Ribosomal_L9_N"/>
    <property type="match status" value="1"/>
</dbReference>
<dbReference type="SUPFAM" id="SSF55658">
    <property type="entry name" value="L9 N-domain-like"/>
    <property type="match status" value="1"/>
</dbReference>
<dbReference type="GO" id="GO:1990904">
    <property type="term" value="C:ribonucleoprotein complex"/>
    <property type="evidence" value="ECO:0007669"/>
    <property type="project" value="UniProtKB-KW"/>
</dbReference>
<reference evidence="10" key="1">
    <citation type="submission" date="2022-11" db="EMBL/GenBank/DDBJ databases">
        <title>The whole genome sequencing of pests is an important tool to study the evolution of the plant-insect interaction and insecticide resistance.</title>
        <authorList>
            <person name="Kananovich Y."/>
        </authorList>
    </citation>
    <scope>NUCLEOTIDE SEQUENCE</scope>
    <source>
        <strain evidence="10">BSU_Bre_2018</strain>
    </source>
</reference>
<feature type="domain" description="Ribosomal protein L9" evidence="8">
    <location>
        <begin position="1"/>
        <end position="47"/>
    </location>
</feature>
<evidence type="ECO:0000256" key="5">
    <source>
        <dbReference type="ARBA" id="ARBA00023274"/>
    </source>
</evidence>
<dbReference type="InterPro" id="IPR036935">
    <property type="entry name" value="Ribosomal_bL9_N_sf"/>
</dbReference>
<organism evidence="10 11">
    <name type="scientific">Buchnera aphidicola</name>
    <name type="common">Brevicoryne brassicae</name>
    <dbReference type="NCBI Taxonomy" id="911343"/>
    <lineage>
        <taxon>Bacteria</taxon>
        <taxon>Pseudomonadati</taxon>
        <taxon>Pseudomonadota</taxon>
        <taxon>Gammaproteobacteria</taxon>
        <taxon>Enterobacterales</taxon>
        <taxon>Erwiniaceae</taxon>
        <taxon>Buchnera</taxon>
    </lineage>
</organism>
<dbReference type="InterPro" id="IPR000244">
    <property type="entry name" value="Ribosomal_bL9"/>
</dbReference>
<proteinExistence type="inferred from homology"/>
<dbReference type="Pfam" id="PF03948">
    <property type="entry name" value="Ribosomal_L9_C"/>
    <property type="match status" value="1"/>
</dbReference>
<keyword evidence="3 7" id="KW-0694">RNA-binding</keyword>
<evidence type="ECO:0000313" key="11">
    <source>
        <dbReference type="Proteomes" id="UP001163440"/>
    </source>
</evidence>